<organism evidence="2">
    <name type="scientific">Siphoviridae sp. ctuHu10</name>
    <dbReference type="NCBI Taxonomy" id="2826502"/>
    <lineage>
        <taxon>Viruses</taxon>
        <taxon>Duplodnaviria</taxon>
        <taxon>Heunggongvirae</taxon>
        <taxon>Uroviricota</taxon>
        <taxon>Caudoviricetes</taxon>
    </lineage>
</organism>
<feature type="domain" description="DUF1508" evidence="1">
    <location>
        <begin position="13"/>
        <end position="50"/>
    </location>
</feature>
<protein>
    <recommendedName>
        <fullName evidence="1">DUF1508 domain-containing protein</fullName>
    </recommendedName>
</protein>
<dbReference type="SUPFAM" id="SSF160113">
    <property type="entry name" value="YegP-like"/>
    <property type="match status" value="1"/>
</dbReference>
<accession>A0A8S5NRC8</accession>
<dbReference type="InterPro" id="IPR010879">
    <property type="entry name" value="DUF1508"/>
</dbReference>
<dbReference type="Gene3D" id="3.30.160.160">
    <property type="entry name" value="YegP-like"/>
    <property type="match status" value="1"/>
</dbReference>
<dbReference type="Pfam" id="PF07411">
    <property type="entry name" value="DUF1508"/>
    <property type="match status" value="1"/>
</dbReference>
<name>A0A8S5NRC8_9CAUD</name>
<dbReference type="EMBL" id="BK015226">
    <property type="protein sequence ID" value="DAD96940.1"/>
    <property type="molecule type" value="Genomic_DNA"/>
</dbReference>
<dbReference type="InterPro" id="IPR036913">
    <property type="entry name" value="YegP-like_sf"/>
</dbReference>
<evidence type="ECO:0000313" key="2">
    <source>
        <dbReference type="EMBL" id="DAD96940.1"/>
    </source>
</evidence>
<sequence>MVKNLYFVIREATNGQYYFVIKSNNNEVVATSETYLTKYSAEQTINSIKNGITKDSQVIDMTK</sequence>
<proteinExistence type="predicted"/>
<evidence type="ECO:0000259" key="1">
    <source>
        <dbReference type="Pfam" id="PF07411"/>
    </source>
</evidence>
<reference evidence="2" key="1">
    <citation type="journal article" date="2021" name="Proc. Natl. Acad. Sci. U.S.A.">
        <title>A Catalog of Tens of Thousands of Viruses from Human Metagenomes Reveals Hidden Associations with Chronic Diseases.</title>
        <authorList>
            <person name="Tisza M.J."/>
            <person name="Buck C.B."/>
        </authorList>
    </citation>
    <scope>NUCLEOTIDE SEQUENCE</scope>
    <source>
        <strain evidence="2">CtuHu10</strain>
    </source>
</reference>